<protein>
    <recommendedName>
        <fullName evidence="3">Zasp-like motif domain-containing protein</fullName>
    </recommendedName>
</protein>
<dbReference type="EMBL" id="WIXP02000005">
    <property type="protein sequence ID" value="KAF6210348.1"/>
    <property type="molecule type" value="Genomic_DNA"/>
</dbReference>
<proteinExistence type="predicted"/>
<dbReference type="AlphaFoldDB" id="A0A6A4JT76"/>
<comment type="caution">
    <text evidence="1">The sequence shown here is derived from an EMBL/GenBank/DDBJ whole genome shotgun (WGS) entry which is preliminary data.</text>
</comment>
<evidence type="ECO:0008006" key="3">
    <source>
        <dbReference type="Google" id="ProtNLM"/>
    </source>
</evidence>
<organism evidence="1 2">
    <name type="scientific">Apolygus lucorum</name>
    <name type="common">Small green plant bug</name>
    <name type="synonym">Lygocoris lucorum</name>
    <dbReference type="NCBI Taxonomy" id="248454"/>
    <lineage>
        <taxon>Eukaryota</taxon>
        <taxon>Metazoa</taxon>
        <taxon>Ecdysozoa</taxon>
        <taxon>Arthropoda</taxon>
        <taxon>Hexapoda</taxon>
        <taxon>Insecta</taxon>
        <taxon>Pterygota</taxon>
        <taxon>Neoptera</taxon>
        <taxon>Paraneoptera</taxon>
        <taxon>Hemiptera</taxon>
        <taxon>Heteroptera</taxon>
        <taxon>Panheteroptera</taxon>
        <taxon>Cimicomorpha</taxon>
        <taxon>Miridae</taxon>
        <taxon>Mirini</taxon>
        <taxon>Apolygus</taxon>
    </lineage>
</organism>
<reference evidence="1" key="1">
    <citation type="journal article" date="2021" name="Mol. Ecol. Resour.">
        <title>Apolygus lucorum genome provides insights into omnivorousness and mesophyll feeding.</title>
        <authorList>
            <person name="Liu Y."/>
            <person name="Liu H."/>
            <person name="Wang H."/>
            <person name="Huang T."/>
            <person name="Liu B."/>
            <person name="Yang B."/>
            <person name="Yin L."/>
            <person name="Li B."/>
            <person name="Zhang Y."/>
            <person name="Zhang S."/>
            <person name="Jiang F."/>
            <person name="Zhang X."/>
            <person name="Ren Y."/>
            <person name="Wang B."/>
            <person name="Wang S."/>
            <person name="Lu Y."/>
            <person name="Wu K."/>
            <person name="Fan W."/>
            <person name="Wang G."/>
        </authorList>
    </citation>
    <scope>NUCLEOTIDE SEQUENCE</scope>
    <source>
        <strain evidence="1">12Hb</strain>
    </source>
</reference>
<accession>A0A6A4JT76</accession>
<dbReference type="Proteomes" id="UP000466442">
    <property type="component" value="Linkage Group LG5"/>
</dbReference>
<name>A0A6A4JT76_APOLU</name>
<gene>
    <name evidence="1" type="ORF">GE061_013452</name>
</gene>
<sequence length="107" mass="12057">MEKGTPILPGEGFPQFPDYADLVPKVPSNHSSELFPSHNQPVMCRDFEKTRRIYVPKPPGNGFPKFPDYDELVARSRDAHQNPLQGSYPGRQPQAEYLAGISMERGE</sequence>
<keyword evidence="2" id="KW-1185">Reference proteome</keyword>
<evidence type="ECO:0000313" key="1">
    <source>
        <dbReference type="EMBL" id="KAF6210348.1"/>
    </source>
</evidence>
<evidence type="ECO:0000313" key="2">
    <source>
        <dbReference type="Proteomes" id="UP000466442"/>
    </source>
</evidence>